<reference evidence="2 3" key="1">
    <citation type="journal article" date="2020" name="Mol. Biol. Evol.">
        <title>Distinct Expression and Methylation Patterns for Genes with Different Fates following a Single Whole-Genome Duplication in Flowering Plants.</title>
        <authorList>
            <person name="Shi T."/>
            <person name="Rahmani R.S."/>
            <person name="Gugger P.F."/>
            <person name="Wang M."/>
            <person name="Li H."/>
            <person name="Zhang Y."/>
            <person name="Li Z."/>
            <person name="Wang Q."/>
            <person name="Van de Peer Y."/>
            <person name="Marchal K."/>
            <person name="Chen J."/>
        </authorList>
    </citation>
    <scope>NUCLEOTIDE SEQUENCE [LARGE SCALE GENOMIC DNA]</scope>
    <source>
        <tissue evidence="2">Leaf</tissue>
    </source>
</reference>
<proteinExistence type="predicted"/>
<name>A0A822Y577_NELNU</name>
<evidence type="ECO:0000313" key="1">
    <source>
        <dbReference type="EMBL" id="DAD24767.1"/>
    </source>
</evidence>
<comment type="caution">
    <text evidence="2">The sequence shown here is derived from an EMBL/GenBank/DDBJ whole genome shotgun (WGS) entry which is preliminary data.</text>
</comment>
<evidence type="ECO:0000313" key="3">
    <source>
        <dbReference type="Proteomes" id="UP000607653"/>
    </source>
</evidence>
<sequence length="68" mass="8424">MTASLEMDQRKFKEKIQEKIWKFKEIIQGKFWIGSLLEPNQPFLHFLFKKVKFPWVLLIKYLKHMKEI</sequence>
<organism evidence="2 3">
    <name type="scientific">Nelumbo nucifera</name>
    <name type="common">Sacred lotus</name>
    <dbReference type="NCBI Taxonomy" id="4432"/>
    <lineage>
        <taxon>Eukaryota</taxon>
        <taxon>Viridiplantae</taxon>
        <taxon>Streptophyta</taxon>
        <taxon>Embryophyta</taxon>
        <taxon>Tracheophyta</taxon>
        <taxon>Spermatophyta</taxon>
        <taxon>Magnoliopsida</taxon>
        <taxon>Proteales</taxon>
        <taxon>Nelumbonaceae</taxon>
        <taxon>Nelumbo</taxon>
    </lineage>
</organism>
<dbReference type="EMBL" id="DUZY01000001">
    <property type="protein sequence ID" value="DAD24767.1"/>
    <property type="molecule type" value="Genomic_DNA"/>
</dbReference>
<evidence type="ECO:0000313" key="2">
    <source>
        <dbReference type="EMBL" id="DAD24768.1"/>
    </source>
</evidence>
<accession>A0A822Y577</accession>
<dbReference type="Proteomes" id="UP000607653">
    <property type="component" value="Unassembled WGS sequence"/>
</dbReference>
<dbReference type="EMBL" id="DUZY01000001">
    <property type="protein sequence ID" value="DAD24768.1"/>
    <property type="molecule type" value="Genomic_DNA"/>
</dbReference>
<gene>
    <name evidence="1" type="ORF">HUJ06_026231</name>
    <name evidence="2" type="ORF">HUJ06_026232</name>
</gene>
<protein>
    <submittedName>
        <fullName evidence="2">Uncharacterized protein</fullName>
    </submittedName>
</protein>
<keyword evidence="3" id="KW-1185">Reference proteome</keyword>
<dbReference type="AlphaFoldDB" id="A0A822Y577"/>